<keyword evidence="2" id="KW-0521">NADP</keyword>
<dbReference type="InterPro" id="IPR036291">
    <property type="entry name" value="NAD(P)-bd_dom_sf"/>
</dbReference>
<proteinExistence type="inferred from homology"/>
<comment type="caution">
    <text evidence="5">The sequence shown here is derived from an EMBL/GenBank/DDBJ whole genome shotgun (WGS) entry which is preliminary data.</text>
</comment>
<evidence type="ECO:0000313" key="5">
    <source>
        <dbReference type="EMBL" id="KAH7062145.1"/>
    </source>
</evidence>
<evidence type="ECO:0000256" key="1">
    <source>
        <dbReference type="ARBA" id="ARBA00006484"/>
    </source>
</evidence>
<reference evidence="5 6" key="1">
    <citation type="journal article" date="2021" name="Nat. Commun.">
        <title>Genetic determinants of endophytism in the Arabidopsis root mycobiome.</title>
        <authorList>
            <person name="Mesny F."/>
            <person name="Miyauchi S."/>
            <person name="Thiergart T."/>
            <person name="Pickel B."/>
            <person name="Atanasova L."/>
            <person name="Karlsson M."/>
            <person name="Huettel B."/>
            <person name="Barry K.W."/>
            <person name="Haridas S."/>
            <person name="Chen C."/>
            <person name="Bauer D."/>
            <person name="Andreopoulos W."/>
            <person name="Pangilinan J."/>
            <person name="LaButti K."/>
            <person name="Riley R."/>
            <person name="Lipzen A."/>
            <person name="Clum A."/>
            <person name="Drula E."/>
            <person name="Henrissat B."/>
            <person name="Kohler A."/>
            <person name="Grigoriev I.V."/>
            <person name="Martin F.M."/>
            <person name="Hacquard S."/>
        </authorList>
    </citation>
    <scope>NUCLEOTIDE SEQUENCE [LARGE SCALE GENOMIC DNA]</scope>
    <source>
        <strain evidence="5 6">MPI-SDFR-AT-0080</strain>
    </source>
</reference>
<dbReference type="PRINTS" id="PR00080">
    <property type="entry name" value="SDRFAMILY"/>
</dbReference>
<dbReference type="SUPFAM" id="SSF51735">
    <property type="entry name" value="NAD(P)-binding Rossmann-fold domains"/>
    <property type="match status" value="1"/>
</dbReference>
<evidence type="ECO:0000256" key="4">
    <source>
        <dbReference type="RuleBase" id="RU000363"/>
    </source>
</evidence>
<name>A0ABQ8GPM1_9PEZI</name>
<dbReference type="PANTHER" id="PTHR43618:SF4">
    <property type="entry name" value="SHORT CHAIN DEHYDROGENASE_REDUCTASE FAMILY (AFU_ORTHOLOGUE AFUA_7G04540)"/>
    <property type="match status" value="1"/>
</dbReference>
<sequence>MAAAIGNLFDVKGRIALVTGGSSGIGLMIAKGLVTNGARVIITALPSDPIDAAVAELSALGSASGGTAEGQNTNIRPPKSFPSDLRTKSAIAALAAHLTTTLALPHLDILVSNAGVRRDAQQPCDVVAADLATLQASMWSHDEGGWAETFAVNTTAHYFLAVAVVQLLARGAARAVVAARGADGSAVVSGADVGCGVVVVTSSCASLHNCTNVDLTSYAASKAATDHLVALLAAKFARWYVRVCGINPGFVPSNMNPVGAEGNMFANLFDKVPARRAGKLEDIAGTVLYLCSQARAYVDGRCLCVDGGRVLVANGQ</sequence>
<evidence type="ECO:0000256" key="3">
    <source>
        <dbReference type="ARBA" id="ARBA00023002"/>
    </source>
</evidence>
<dbReference type="PROSITE" id="PS00061">
    <property type="entry name" value="ADH_SHORT"/>
    <property type="match status" value="1"/>
</dbReference>
<comment type="similarity">
    <text evidence="1 4">Belongs to the short-chain dehydrogenases/reductases (SDR) family.</text>
</comment>
<dbReference type="EMBL" id="JAGTJR010000003">
    <property type="protein sequence ID" value="KAH7062145.1"/>
    <property type="molecule type" value="Genomic_DNA"/>
</dbReference>
<dbReference type="Pfam" id="PF00106">
    <property type="entry name" value="adh_short"/>
    <property type="match status" value="1"/>
</dbReference>
<organism evidence="5 6">
    <name type="scientific">Macrophomina phaseolina</name>
    <dbReference type="NCBI Taxonomy" id="35725"/>
    <lineage>
        <taxon>Eukaryota</taxon>
        <taxon>Fungi</taxon>
        <taxon>Dikarya</taxon>
        <taxon>Ascomycota</taxon>
        <taxon>Pezizomycotina</taxon>
        <taxon>Dothideomycetes</taxon>
        <taxon>Dothideomycetes incertae sedis</taxon>
        <taxon>Botryosphaeriales</taxon>
        <taxon>Botryosphaeriaceae</taxon>
        <taxon>Macrophomina</taxon>
    </lineage>
</organism>
<dbReference type="InterPro" id="IPR020904">
    <property type="entry name" value="Sc_DH/Rdtase_CS"/>
</dbReference>
<dbReference type="InterPro" id="IPR052178">
    <property type="entry name" value="Sec_Metab_Biosynth_SDR"/>
</dbReference>
<accession>A0ABQ8GPM1</accession>
<dbReference type="Gene3D" id="3.40.50.720">
    <property type="entry name" value="NAD(P)-binding Rossmann-like Domain"/>
    <property type="match status" value="1"/>
</dbReference>
<evidence type="ECO:0000256" key="2">
    <source>
        <dbReference type="ARBA" id="ARBA00022857"/>
    </source>
</evidence>
<dbReference type="InterPro" id="IPR002347">
    <property type="entry name" value="SDR_fam"/>
</dbReference>
<keyword evidence="3" id="KW-0560">Oxidoreductase</keyword>
<dbReference type="Proteomes" id="UP000774617">
    <property type="component" value="Unassembled WGS sequence"/>
</dbReference>
<gene>
    <name evidence="5" type="ORF">B0J12DRAFT_763101</name>
</gene>
<protein>
    <submittedName>
        <fullName evidence="5">Short chain dehydrogenase</fullName>
    </submittedName>
</protein>
<dbReference type="PRINTS" id="PR00081">
    <property type="entry name" value="GDHRDH"/>
</dbReference>
<evidence type="ECO:0000313" key="6">
    <source>
        <dbReference type="Proteomes" id="UP000774617"/>
    </source>
</evidence>
<keyword evidence="6" id="KW-1185">Reference proteome</keyword>
<dbReference type="PANTHER" id="PTHR43618">
    <property type="entry name" value="7-ALPHA-HYDROXYSTEROID DEHYDROGENASE"/>
    <property type="match status" value="1"/>
</dbReference>